<dbReference type="Gene3D" id="2.60.40.3120">
    <property type="match status" value="1"/>
</dbReference>
<dbReference type="SUPFAM" id="SSF53187">
    <property type="entry name" value="Zn-dependent exopeptidases"/>
    <property type="match status" value="1"/>
</dbReference>
<dbReference type="Gene3D" id="3.40.630.10">
    <property type="entry name" value="Zn peptidases"/>
    <property type="match status" value="1"/>
</dbReference>
<dbReference type="Pfam" id="PF00246">
    <property type="entry name" value="Peptidase_M14"/>
    <property type="match status" value="1"/>
</dbReference>
<feature type="domain" description="Peptidase M14" evidence="5">
    <location>
        <begin position="331"/>
        <end position="619"/>
    </location>
</feature>
<evidence type="ECO:0000259" key="5">
    <source>
        <dbReference type="PROSITE" id="PS52035"/>
    </source>
</evidence>
<dbReference type="EMBL" id="DAKRPA010000032">
    <property type="protein sequence ID" value="DBA02348.1"/>
    <property type="molecule type" value="Genomic_DNA"/>
</dbReference>
<dbReference type="PANTHER" id="PTHR12756:SF45">
    <property type="entry name" value="CYTOSOLIC CARBOXYPEPTIDASE NNA1"/>
    <property type="match status" value="1"/>
</dbReference>
<name>A0AAV2Z5W8_9STRA</name>
<dbReference type="Proteomes" id="UP001146120">
    <property type="component" value="Unassembled WGS sequence"/>
</dbReference>
<feature type="region of interest" description="Disordered" evidence="4">
    <location>
        <begin position="1048"/>
        <end position="1069"/>
    </location>
</feature>
<comment type="similarity">
    <text evidence="2 3">Belongs to the peptidase M14 family.</text>
</comment>
<dbReference type="GO" id="GO:0006508">
    <property type="term" value="P:proteolysis"/>
    <property type="evidence" value="ECO:0007669"/>
    <property type="project" value="InterPro"/>
</dbReference>
<evidence type="ECO:0000256" key="4">
    <source>
        <dbReference type="SAM" id="MobiDB-lite"/>
    </source>
</evidence>
<reference evidence="6" key="2">
    <citation type="journal article" date="2023" name="Microbiol Resour">
        <title>Decontamination and Annotation of the Draft Genome Sequence of the Oomycete Lagenidium giganteum ARSEF 373.</title>
        <authorList>
            <person name="Morgan W.R."/>
            <person name="Tartar A."/>
        </authorList>
    </citation>
    <scope>NUCLEOTIDE SEQUENCE</scope>
    <source>
        <strain evidence="6">ARSEF 373</strain>
    </source>
</reference>
<evidence type="ECO:0000256" key="3">
    <source>
        <dbReference type="PROSITE-ProRule" id="PRU01379"/>
    </source>
</evidence>
<feature type="region of interest" description="Disordered" evidence="4">
    <location>
        <begin position="624"/>
        <end position="655"/>
    </location>
</feature>
<comment type="caution">
    <text evidence="6">The sequence shown here is derived from an EMBL/GenBank/DDBJ whole genome shotgun (WGS) entry which is preliminary data.</text>
</comment>
<gene>
    <name evidence="6" type="ORF">N0F65_007167</name>
</gene>
<dbReference type="PANTHER" id="PTHR12756">
    <property type="entry name" value="CYTOSOLIC CARBOXYPEPTIDASE"/>
    <property type="match status" value="1"/>
</dbReference>
<evidence type="ECO:0000256" key="1">
    <source>
        <dbReference type="ARBA" id="ARBA00001947"/>
    </source>
</evidence>
<feature type="compositionally biased region" description="Low complexity" evidence="4">
    <location>
        <begin position="624"/>
        <end position="647"/>
    </location>
</feature>
<evidence type="ECO:0000313" key="7">
    <source>
        <dbReference type="Proteomes" id="UP001146120"/>
    </source>
</evidence>
<feature type="compositionally biased region" description="Polar residues" evidence="4">
    <location>
        <begin position="798"/>
        <end position="819"/>
    </location>
</feature>
<sequence>MTDASIAAVQAAARLLRRRSRNAPLATPPPLPLISLPPGDEWEEFDLPTRTGFAYELPHVDLPLEDDSKDALPAIPSPTEAARACRLLSDYMAQNEMFQIKRHGFGVDTRLVYKRMKPNAGAGQRPSPGIPDEVEFDALFESGNLDRAFRIVGRHYASSAELLGTATQDASSPPPQWNPPLASFVRADLEYDLYCDTDIHTYGHIQWYFFRAKLSPNIPLRTVRKDGSISIKVRFNLRNMLKKASLYNEGMLPAVYLEQPTAQQRGWHHTGINVCYYRNADTYRNRKTGKLQNYYTLSFVYEFVFPPEAASVAADDMITAQPQVVYFAHCYPYTYTKLQRYLLSLQKDPERSRFFKRRVLCRTIAGNQCDLLTITDFSQDDDTDADYAHKRPGIVLSARVHPGESNASYIMHGIIDFLTGTSLEARFLRHRFIFKVIPMLNPDGVIHGNYRCSLAGTDLNRRWIHPSIELHPTIYATKNVILYMKKTRPVLLFCDIHGHSRKKNVFLYGCKPYDVGFDRLAATTPNNTDGAAIPAARAQAARIRLFPHILAKTSSSARGGFYSFPDCTFTVTPSKKGTGRVVVWREAEVLHSFTLEASFYGVGVNKKHRESTVAAAASASAAASSSSLSSSTGPEWNTSSNAHNNNNRQQDTAQQPIVSRHFGPGDLRMAGVKLCYSLIPFAQVTVGLELPRRPMLQLTAARSPTISAYQPAANQPPNALAGGSSNSGNSSVSKRPQTSDATRRFLVDPPTSPLRSPVLKPMLTQRSGLDSPIQAQKVRLQPLNQLSPRSDGSRSRDQSFSQEGGTTVLTLASNESTPRSGVPPANDDSFRQELESLDTDVGGSFQPSFGTGSGLPSEFDQLFQSDEFASMLSIQDADELLKEIEADMPENLDAIDWEEESVGSESDPSADDMEPEELAREGSYKDLVANAPKEVVADVKPPTPARQRIKRIMRHFSESRLDVADHFKLKVVVETAIKHATEIKEEVPKIDNTVRVGMAPVRRISAQRATPLPRPVVAIDNSGAKDRNRDIAAMHRCAVQRRFSRVPTRRRDVQQPAIAETNEASAVGD</sequence>
<dbReference type="AlphaFoldDB" id="A0AAV2Z5W8"/>
<feature type="compositionally biased region" description="Acidic residues" evidence="4">
    <location>
        <begin position="899"/>
        <end position="916"/>
    </location>
</feature>
<dbReference type="InterPro" id="IPR000834">
    <property type="entry name" value="Peptidase_M14"/>
</dbReference>
<dbReference type="PROSITE" id="PS52035">
    <property type="entry name" value="PEPTIDASE_M14"/>
    <property type="match status" value="1"/>
</dbReference>
<accession>A0AAV2Z5W8</accession>
<dbReference type="InterPro" id="IPR050821">
    <property type="entry name" value="Cytosolic_carboxypeptidase"/>
</dbReference>
<comment type="cofactor">
    <cofactor evidence="1">
        <name>Zn(2+)</name>
        <dbReference type="ChEBI" id="CHEBI:29105"/>
    </cofactor>
</comment>
<feature type="region of interest" description="Disordered" evidence="4">
    <location>
        <begin position="778"/>
        <end position="829"/>
    </location>
</feature>
<feature type="region of interest" description="Disordered" evidence="4">
    <location>
        <begin position="709"/>
        <end position="760"/>
    </location>
</feature>
<feature type="region of interest" description="Disordered" evidence="4">
    <location>
        <begin position="899"/>
        <end position="919"/>
    </location>
</feature>
<keyword evidence="7" id="KW-1185">Reference proteome</keyword>
<feature type="active site" description="Proton donor/acceptor" evidence="3">
    <location>
        <position position="596"/>
    </location>
</feature>
<dbReference type="GO" id="GO:0004181">
    <property type="term" value="F:metallocarboxypeptidase activity"/>
    <property type="evidence" value="ECO:0007669"/>
    <property type="project" value="InterPro"/>
</dbReference>
<protein>
    <recommendedName>
        <fullName evidence="5">Peptidase M14 domain-containing protein</fullName>
    </recommendedName>
</protein>
<dbReference type="GO" id="GO:0008270">
    <property type="term" value="F:zinc ion binding"/>
    <property type="evidence" value="ECO:0007669"/>
    <property type="project" value="InterPro"/>
</dbReference>
<organism evidence="6 7">
    <name type="scientific">Lagenidium giganteum</name>
    <dbReference type="NCBI Taxonomy" id="4803"/>
    <lineage>
        <taxon>Eukaryota</taxon>
        <taxon>Sar</taxon>
        <taxon>Stramenopiles</taxon>
        <taxon>Oomycota</taxon>
        <taxon>Peronosporomycetes</taxon>
        <taxon>Pythiales</taxon>
        <taxon>Pythiaceae</taxon>
    </lineage>
</organism>
<reference evidence="6" key="1">
    <citation type="submission" date="2022-11" db="EMBL/GenBank/DDBJ databases">
        <authorList>
            <person name="Morgan W.R."/>
            <person name="Tartar A."/>
        </authorList>
    </citation>
    <scope>NUCLEOTIDE SEQUENCE</scope>
    <source>
        <strain evidence="6">ARSEF 373</strain>
    </source>
</reference>
<evidence type="ECO:0000256" key="2">
    <source>
        <dbReference type="ARBA" id="ARBA00005988"/>
    </source>
</evidence>
<proteinExistence type="inferred from homology"/>
<evidence type="ECO:0000313" key="6">
    <source>
        <dbReference type="EMBL" id="DBA02348.1"/>
    </source>
</evidence>
<feature type="compositionally biased region" description="Low complexity" evidence="4">
    <location>
        <begin position="710"/>
        <end position="733"/>
    </location>
</feature>